<proteinExistence type="predicted"/>
<dbReference type="Proteomes" id="UP000825598">
    <property type="component" value="Chromosome"/>
</dbReference>
<sequence>MAAAIEARRQTQRVMAEQYEARRKGAAAWARNRRDALAAAERAKLADQGVTFDANGEPVLTVRQDAEPDKGSLG</sequence>
<gene>
    <name evidence="1" type="ORF">K6L26_08735</name>
</gene>
<organism evidence="1 2">
    <name type="scientific">Mycolicibacterium farcinogenes</name>
    <name type="common">Mycobacterium farcinogenes</name>
    <dbReference type="NCBI Taxonomy" id="1802"/>
    <lineage>
        <taxon>Bacteria</taxon>
        <taxon>Bacillati</taxon>
        <taxon>Actinomycetota</taxon>
        <taxon>Actinomycetes</taxon>
        <taxon>Mycobacteriales</taxon>
        <taxon>Mycobacteriaceae</taxon>
        <taxon>Mycolicibacterium</taxon>
    </lineage>
</organism>
<protein>
    <submittedName>
        <fullName evidence="1">Uncharacterized protein</fullName>
    </submittedName>
</protein>
<name>A0ACD1FKT7_MYCFR</name>
<accession>A0ACD1FKT7</accession>
<reference evidence="1" key="1">
    <citation type="submission" date="2021-07" db="EMBL/GenBank/DDBJ databases">
        <title>Complete Genome Sequences of Mycobacterium farcinogenes Isolated from Clinical Specimens from Patients in Thailand.</title>
        <authorList>
            <person name="Sodsai P."/>
        </authorList>
    </citation>
    <scope>NUCLEOTIDE SEQUENCE</scope>
    <source>
        <strain evidence="1">BKK/CU-MFGFA-001</strain>
    </source>
</reference>
<evidence type="ECO:0000313" key="1">
    <source>
        <dbReference type="EMBL" id="QZH67699.1"/>
    </source>
</evidence>
<evidence type="ECO:0000313" key="2">
    <source>
        <dbReference type="Proteomes" id="UP000825598"/>
    </source>
</evidence>
<dbReference type="EMBL" id="CP081673">
    <property type="protein sequence ID" value="QZH67699.1"/>
    <property type="molecule type" value="Genomic_DNA"/>
</dbReference>
<keyword evidence="2" id="KW-1185">Reference proteome</keyword>